<name>A0A0E9Q067_ANGAN</name>
<dbReference type="AlphaFoldDB" id="A0A0E9Q067"/>
<accession>A0A0E9Q067</accession>
<protein>
    <submittedName>
        <fullName evidence="1">Uncharacterized protein</fullName>
    </submittedName>
</protein>
<dbReference type="EMBL" id="GBXM01098675">
    <property type="protein sequence ID" value="JAH09902.1"/>
    <property type="molecule type" value="Transcribed_RNA"/>
</dbReference>
<proteinExistence type="predicted"/>
<reference evidence="1" key="2">
    <citation type="journal article" date="2015" name="Fish Shellfish Immunol.">
        <title>Early steps in the European eel (Anguilla anguilla)-Vibrio vulnificus interaction in the gills: Role of the RtxA13 toxin.</title>
        <authorList>
            <person name="Callol A."/>
            <person name="Pajuelo D."/>
            <person name="Ebbesson L."/>
            <person name="Teles M."/>
            <person name="MacKenzie S."/>
            <person name="Amaro C."/>
        </authorList>
    </citation>
    <scope>NUCLEOTIDE SEQUENCE</scope>
</reference>
<organism evidence="1">
    <name type="scientific">Anguilla anguilla</name>
    <name type="common">European freshwater eel</name>
    <name type="synonym">Muraena anguilla</name>
    <dbReference type="NCBI Taxonomy" id="7936"/>
    <lineage>
        <taxon>Eukaryota</taxon>
        <taxon>Metazoa</taxon>
        <taxon>Chordata</taxon>
        <taxon>Craniata</taxon>
        <taxon>Vertebrata</taxon>
        <taxon>Euteleostomi</taxon>
        <taxon>Actinopterygii</taxon>
        <taxon>Neopterygii</taxon>
        <taxon>Teleostei</taxon>
        <taxon>Anguilliformes</taxon>
        <taxon>Anguillidae</taxon>
        <taxon>Anguilla</taxon>
    </lineage>
</organism>
<reference evidence="1" key="1">
    <citation type="submission" date="2014-11" db="EMBL/GenBank/DDBJ databases">
        <authorList>
            <person name="Amaro Gonzalez C."/>
        </authorList>
    </citation>
    <scope>NUCLEOTIDE SEQUENCE</scope>
</reference>
<sequence>MCTVTKKVTRHISLHTSNNILKLNPYKEKRKKES</sequence>
<evidence type="ECO:0000313" key="1">
    <source>
        <dbReference type="EMBL" id="JAH09902.1"/>
    </source>
</evidence>